<proteinExistence type="inferred from homology"/>
<feature type="binding site" evidence="2">
    <location>
        <position position="144"/>
    </location>
    <ligand>
        <name>ATP</name>
        <dbReference type="ChEBI" id="CHEBI:30616"/>
    </ligand>
</feature>
<evidence type="ECO:0000259" key="3">
    <source>
        <dbReference type="Pfam" id="PF00586"/>
    </source>
</evidence>
<dbReference type="GO" id="GO:0009030">
    <property type="term" value="F:thiamine-phosphate kinase activity"/>
    <property type="evidence" value="ECO:0007669"/>
    <property type="project" value="UniProtKB-UniRule"/>
</dbReference>
<dbReference type="InterPro" id="IPR010918">
    <property type="entry name" value="PurM-like_C_dom"/>
</dbReference>
<evidence type="ECO:0000256" key="1">
    <source>
        <dbReference type="ARBA" id="ARBA00022977"/>
    </source>
</evidence>
<keyword evidence="2" id="KW-0460">Magnesium</keyword>
<dbReference type="NCBIfam" id="TIGR01379">
    <property type="entry name" value="thiL"/>
    <property type="match status" value="1"/>
</dbReference>
<feature type="binding site" evidence="2">
    <location>
        <position position="313"/>
    </location>
    <ligand>
        <name>substrate</name>
    </ligand>
</feature>
<feature type="domain" description="PurM-like C-terminal" evidence="4">
    <location>
        <begin position="148"/>
        <end position="296"/>
    </location>
</feature>
<feature type="binding site" evidence="2">
    <location>
        <position position="44"/>
    </location>
    <ligand>
        <name>Mg(2+)</name>
        <dbReference type="ChEBI" id="CHEBI:18420"/>
        <label>2</label>
    </ligand>
</feature>
<reference evidence="5" key="1">
    <citation type="submission" date="2019-07" db="EMBL/GenBank/DDBJ databases">
        <authorList>
            <person name="Weber M."/>
            <person name="Kostadinov I."/>
            <person name="Kostadinov D I."/>
        </authorList>
    </citation>
    <scope>NUCLEOTIDE SEQUENCE</scope>
    <source>
        <strain evidence="5">Gfbio:sag-sample-m06:053724c1-46a9-4a36-b237-ea2bf867836b</strain>
    </source>
</reference>
<dbReference type="Gene3D" id="3.30.1330.10">
    <property type="entry name" value="PurM-like, N-terminal domain"/>
    <property type="match status" value="1"/>
</dbReference>
<feature type="binding site" evidence="2">
    <location>
        <position position="27"/>
    </location>
    <ligand>
        <name>Mg(2+)</name>
        <dbReference type="ChEBI" id="CHEBI:18420"/>
        <label>4</label>
    </ligand>
</feature>
<keyword evidence="2 5" id="KW-0808">Transferase</keyword>
<feature type="binding site" evidence="2">
    <location>
        <position position="51"/>
    </location>
    <ligand>
        <name>substrate</name>
    </ligand>
</feature>
<dbReference type="GO" id="GO:0009228">
    <property type="term" value="P:thiamine biosynthetic process"/>
    <property type="evidence" value="ECO:0007669"/>
    <property type="project" value="UniProtKB-KW"/>
</dbReference>
<evidence type="ECO:0000256" key="2">
    <source>
        <dbReference type="HAMAP-Rule" id="MF_02128"/>
    </source>
</evidence>
<comment type="caution">
    <text evidence="2">Lacks conserved residue(s) required for the propagation of feature annotation.</text>
</comment>
<keyword evidence="2" id="KW-0067">ATP-binding</keyword>
<dbReference type="EC" id="2.7.4.16" evidence="2"/>
<feature type="binding site" evidence="2">
    <location>
        <position position="44"/>
    </location>
    <ligand>
        <name>Mg(2+)</name>
        <dbReference type="ChEBI" id="CHEBI:18420"/>
        <label>1</label>
    </ligand>
</feature>
<feature type="binding site" evidence="2">
    <location>
        <position position="259"/>
    </location>
    <ligand>
        <name>substrate</name>
    </ligand>
</feature>
<feature type="binding site" evidence="2">
    <location>
        <position position="27"/>
    </location>
    <ligand>
        <name>Mg(2+)</name>
        <dbReference type="ChEBI" id="CHEBI:18420"/>
        <label>3</label>
    </ligand>
</feature>
<comment type="pathway">
    <text evidence="2">Cofactor biosynthesis; thiamine diphosphate biosynthesis; thiamine diphosphate from thiamine phosphate: step 1/1.</text>
</comment>
<dbReference type="SUPFAM" id="SSF55326">
    <property type="entry name" value="PurM N-terminal domain-like"/>
    <property type="match status" value="1"/>
</dbReference>
<dbReference type="AlphaFoldDB" id="A0A7D9H6G2"/>
<dbReference type="Pfam" id="PF02769">
    <property type="entry name" value="AIRS_C"/>
    <property type="match status" value="1"/>
</dbReference>
<dbReference type="Pfam" id="PF00586">
    <property type="entry name" value="AIRS"/>
    <property type="match status" value="1"/>
</dbReference>
<gene>
    <name evidence="2 5" type="primary">thiL</name>
    <name evidence="5" type="ORF">JTBM06_V1_360006</name>
</gene>
<dbReference type="GO" id="GO:0000287">
    <property type="term" value="F:magnesium ion binding"/>
    <property type="evidence" value="ECO:0007669"/>
    <property type="project" value="UniProtKB-UniRule"/>
</dbReference>
<dbReference type="GO" id="GO:0009229">
    <property type="term" value="P:thiamine diphosphate biosynthetic process"/>
    <property type="evidence" value="ECO:0007669"/>
    <property type="project" value="UniProtKB-UniRule"/>
</dbReference>
<feature type="binding site" evidence="2">
    <location>
        <position position="208"/>
    </location>
    <ligand>
        <name>Mg(2+)</name>
        <dbReference type="ChEBI" id="CHEBI:18420"/>
        <label>3</label>
    </ligand>
</feature>
<comment type="miscellaneous">
    <text evidence="2">Reaction mechanism of ThiL seems to utilize a direct, inline transfer of the gamma-phosphate of ATP to TMP rather than a phosphorylated enzyme intermediate.</text>
</comment>
<dbReference type="PANTHER" id="PTHR30270:SF0">
    <property type="entry name" value="THIAMINE-MONOPHOSPHATE KINASE"/>
    <property type="match status" value="1"/>
</dbReference>
<name>A0A7D9H6G2_9GAMM</name>
<comment type="similarity">
    <text evidence="2">Belongs to the thiamine-monophosphate kinase family.</text>
</comment>
<dbReference type="PANTHER" id="PTHR30270">
    <property type="entry name" value="THIAMINE-MONOPHOSPHATE KINASE"/>
    <property type="match status" value="1"/>
</dbReference>
<evidence type="ECO:0000313" key="5">
    <source>
        <dbReference type="EMBL" id="VUX56172.1"/>
    </source>
</evidence>
<dbReference type="InterPro" id="IPR036676">
    <property type="entry name" value="PurM-like_C_sf"/>
</dbReference>
<dbReference type="CDD" id="cd02194">
    <property type="entry name" value="ThiL"/>
    <property type="match status" value="1"/>
</dbReference>
<protein>
    <recommendedName>
        <fullName evidence="2">Thiamine-monophosphate kinase</fullName>
        <shortName evidence="2">TMP kinase</shortName>
        <shortName evidence="2">Thiamine-phosphate kinase</shortName>
        <ecNumber evidence="2">2.7.4.16</ecNumber>
    </recommendedName>
</protein>
<comment type="catalytic activity">
    <reaction evidence="2">
        <text>thiamine phosphate + ATP = thiamine diphosphate + ADP</text>
        <dbReference type="Rhea" id="RHEA:15913"/>
        <dbReference type="ChEBI" id="CHEBI:30616"/>
        <dbReference type="ChEBI" id="CHEBI:37575"/>
        <dbReference type="ChEBI" id="CHEBI:58937"/>
        <dbReference type="ChEBI" id="CHEBI:456216"/>
        <dbReference type="EC" id="2.7.4.16"/>
    </reaction>
</comment>
<dbReference type="EMBL" id="LR633967">
    <property type="protein sequence ID" value="VUX56172.1"/>
    <property type="molecule type" value="Genomic_DNA"/>
</dbReference>
<feature type="binding site" evidence="2">
    <location>
        <position position="211"/>
    </location>
    <ligand>
        <name>Mg(2+)</name>
        <dbReference type="ChEBI" id="CHEBI:18420"/>
        <label>5</label>
    </ligand>
</feature>
<comment type="function">
    <text evidence="2">Catalyzes the ATP-dependent phosphorylation of thiamine-monophosphate (TMP) to form thiamine-pyrophosphate (TPP), the active form of vitamin B1.</text>
</comment>
<evidence type="ECO:0000259" key="4">
    <source>
        <dbReference type="Pfam" id="PF02769"/>
    </source>
</evidence>
<dbReference type="PIRSF" id="PIRSF005303">
    <property type="entry name" value="Thiam_monoph_kin"/>
    <property type="match status" value="1"/>
</dbReference>
<dbReference type="UniPathway" id="UPA00060">
    <property type="reaction ID" value="UER00142"/>
</dbReference>
<dbReference type="InterPro" id="IPR036921">
    <property type="entry name" value="PurM-like_N_sf"/>
</dbReference>
<keyword evidence="2 5" id="KW-0418">Kinase</keyword>
<accession>A0A7D9H6G2</accession>
<feature type="binding site" evidence="2">
    <location>
        <position position="210"/>
    </location>
    <ligand>
        <name>ATP</name>
        <dbReference type="ChEBI" id="CHEBI:30616"/>
    </ligand>
</feature>
<dbReference type="SUPFAM" id="SSF56042">
    <property type="entry name" value="PurM C-terminal domain-like"/>
    <property type="match status" value="1"/>
</dbReference>
<dbReference type="InterPro" id="IPR016188">
    <property type="entry name" value="PurM-like_N"/>
</dbReference>
<keyword evidence="2" id="KW-0479">Metal-binding</keyword>
<feature type="binding site" evidence="2">
    <location>
        <position position="72"/>
    </location>
    <ligand>
        <name>Mg(2+)</name>
        <dbReference type="ChEBI" id="CHEBI:18420"/>
        <label>2</label>
    </ligand>
</feature>
<dbReference type="GO" id="GO:0005524">
    <property type="term" value="F:ATP binding"/>
    <property type="evidence" value="ECO:0007669"/>
    <property type="project" value="UniProtKB-UniRule"/>
</dbReference>
<feature type="domain" description="PurM-like N-terminal" evidence="3">
    <location>
        <begin position="25"/>
        <end position="132"/>
    </location>
</feature>
<feature type="binding site" evidence="2">
    <location>
        <position position="72"/>
    </location>
    <ligand>
        <name>Mg(2+)</name>
        <dbReference type="ChEBI" id="CHEBI:18420"/>
        <label>4</label>
    </ligand>
</feature>
<feature type="binding site" evidence="2">
    <location>
        <position position="72"/>
    </location>
    <ligand>
        <name>Mg(2+)</name>
        <dbReference type="ChEBI" id="CHEBI:18420"/>
        <label>3</label>
    </ligand>
</feature>
<dbReference type="HAMAP" id="MF_02128">
    <property type="entry name" value="TMP_kinase"/>
    <property type="match status" value="1"/>
</dbReference>
<keyword evidence="2" id="KW-0547">Nucleotide-binding</keyword>
<keyword evidence="1 2" id="KW-0784">Thiamine biosynthesis</keyword>
<feature type="binding site" evidence="2">
    <location>
        <begin position="118"/>
        <end position="119"/>
    </location>
    <ligand>
        <name>ATP</name>
        <dbReference type="ChEBI" id="CHEBI:30616"/>
    </ligand>
</feature>
<sequence length="317" mass="33331">MDEFEIIRHYFERESSGKNIRIGIGDDGAVLIPSPDRDLISVVDTLVSGIHFPESLAPEDIGYRAVAVNLSDVAAMGARPRWMTLALTLADFAPVWLDGFARGLFEAADENELALVGGDTTRGNETVISIQIIADIEPGQAMTRAAAEPGDAIYITGTAGDAAAGLSILQSGSPASDDVDYLIARFARPAARVEVGAAISHLAHAAIDLSDGLFADLEKLLAASGVSGSLELADIPLSAHLTNLMDEDDALRFALGGGDDYELCFTANAATDEIGEISARSGVAITPVGQVGEGSGLHCTRNGDEYLYQDAGYRHFH</sequence>
<dbReference type="Gene3D" id="3.90.650.10">
    <property type="entry name" value="PurM-like C-terminal domain"/>
    <property type="match status" value="1"/>
</dbReference>
<feature type="binding site" evidence="2">
    <location>
        <position position="119"/>
    </location>
    <ligand>
        <name>Mg(2+)</name>
        <dbReference type="ChEBI" id="CHEBI:18420"/>
        <label>1</label>
    </ligand>
</feature>
<dbReference type="InterPro" id="IPR006283">
    <property type="entry name" value="ThiL-like"/>
</dbReference>
<organism evidence="5">
    <name type="scientific">uncultured Woeseiaceae bacterium</name>
    <dbReference type="NCBI Taxonomy" id="1983305"/>
    <lineage>
        <taxon>Bacteria</taxon>
        <taxon>Pseudomonadati</taxon>
        <taxon>Pseudomonadota</taxon>
        <taxon>Gammaproteobacteria</taxon>
        <taxon>Woeseiales</taxon>
        <taxon>Woeseiaceae</taxon>
        <taxon>environmental samples</taxon>
    </lineage>
</organism>